<evidence type="ECO:0000313" key="2">
    <source>
        <dbReference type="Proteomes" id="UP000002221"/>
    </source>
</evidence>
<proteinExistence type="predicted"/>
<dbReference type="eggNOG" id="COG1493">
    <property type="taxonomic scope" value="Bacteria"/>
</dbReference>
<organism evidence="1 2">
    <name type="scientific">Rhodothermus marinus (strain ATCC 43812 / DSM 4252 / R-10)</name>
    <name type="common">Rhodothermus obamensis</name>
    <dbReference type="NCBI Taxonomy" id="518766"/>
    <lineage>
        <taxon>Bacteria</taxon>
        <taxon>Pseudomonadati</taxon>
        <taxon>Rhodothermota</taxon>
        <taxon>Rhodothermia</taxon>
        <taxon>Rhodothermales</taxon>
        <taxon>Rhodothermaceae</taxon>
        <taxon>Rhodothermus</taxon>
    </lineage>
</organism>
<dbReference type="RefSeq" id="WP_012844083.1">
    <property type="nucleotide sequence ID" value="NC_013501.1"/>
</dbReference>
<dbReference type="OrthoDB" id="9767511at2"/>
<keyword evidence="1" id="KW-0418">Kinase</keyword>
<name>D0MJ14_RHOM4</name>
<keyword evidence="2" id="KW-1185">Reference proteome</keyword>
<dbReference type="SUPFAM" id="SSF53795">
    <property type="entry name" value="PEP carboxykinase-like"/>
    <property type="match status" value="1"/>
</dbReference>
<protein>
    <submittedName>
        <fullName evidence="1">HPr kinase</fullName>
    </submittedName>
</protein>
<dbReference type="InterPro" id="IPR027417">
    <property type="entry name" value="P-loop_NTPase"/>
</dbReference>
<dbReference type="STRING" id="518766.Rmar_1585"/>
<keyword evidence="1" id="KW-0808">Transferase</keyword>
<evidence type="ECO:0000313" key="1">
    <source>
        <dbReference type="EMBL" id="ACY48472.1"/>
    </source>
</evidence>
<dbReference type="Proteomes" id="UP000002221">
    <property type="component" value="Chromosome"/>
</dbReference>
<dbReference type="HOGENOM" id="CLU_852261_0_0_10"/>
<dbReference type="GO" id="GO:0016301">
    <property type="term" value="F:kinase activity"/>
    <property type="evidence" value="ECO:0007669"/>
    <property type="project" value="UniProtKB-KW"/>
</dbReference>
<dbReference type="Gene3D" id="3.40.50.300">
    <property type="entry name" value="P-loop containing nucleotide triphosphate hydrolases"/>
    <property type="match status" value="1"/>
</dbReference>
<accession>D0MJ14</accession>
<reference evidence="1 2" key="1">
    <citation type="journal article" date="2009" name="Stand. Genomic Sci.">
        <title>Complete genome sequence of Rhodothermus marinus type strain (R-10).</title>
        <authorList>
            <person name="Nolan M."/>
            <person name="Tindall B.J."/>
            <person name="Pomrenke H."/>
            <person name="Lapidus A."/>
            <person name="Copeland A."/>
            <person name="Glavina Del Rio T."/>
            <person name="Lucas S."/>
            <person name="Chen F."/>
            <person name="Tice H."/>
            <person name="Cheng J.F."/>
            <person name="Saunders E."/>
            <person name="Han C."/>
            <person name="Bruce D."/>
            <person name="Goodwin L."/>
            <person name="Chain P."/>
            <person name="Pitluck S."/>
            <person name="Ovchinikova G."/>
            <person name="Pati A."/>
            <person name="Ivanova N."/>
            <person name="Mavromatis K."/>
            <person name="Chen A."/>
            <person name="Palaniappan K."/>
            <person name="Land M."/>
            <person name="Hauser L."/>
            <person name="Chang Y.J."/>
            <person name="Jeffries C.D."/>
            <person name="Brettin T."/>
            <person name="Goker M."/>
            <person name="Bristow J."/>
            <person name="Eisen J.A."/>
            <person name="Markowitz V."/>
            <person name="Hugenholtz P."/>
            <person name="Kyrpides N.C."/>
            <person name="Klenk H.P."/>
            <person name="Detter J.C."/>
        </authorList>
    </citation>
    <scope>NUCLEOTIDE SEQUENCE [LARGE SCALE GENOMIC DNA]</scope>
    <source>
        <strain evidence="2">ATCC 43812 / DSM 4252 / R-10</strain>
    </source>
</reference>
<dbReference type="AlphaFoldDB" id="D0MJ14"/>
<gene>
    <name evidence="1" type="ordered locus">Rmar_1585</name>
</gene>
<dbReference type="KEGG" id="rmr:Rmar_1585"/>
<dbReference type="EMBL" id="CP001807">
    <property type="protein sequence ID" value="ACY48472.1"/>
    <property type="molecule type" value="Genomic_DNA"/>
</dbReference>
<sequence>MKTIYSFERFVLLLEGGLPALQQADRVLRYHRFRPGQQNATPDWTLRLFSATRDDPAWPVVFETASCRLLAEASGWWLRYGPVAFEARGATLQGYVPPGTEKLPAFTFGLVLVLSLLLREKGWFGLHAAGLVWRGKGVLLVGRSDSGKSTLTYSLVRRGWSYLTDDAVLVHRSGEDIVAVSFREDFGLDPESVRYFPEVAVCPDRQPTDPAKLRVRMDRLHPGRFQPRCRPVLLIFPELADIPESRLVPLRRSEAFGRLVQASLLLGRADDPAERRLLDVMGRLVCQAPAYLLEAGPDLLDRPGRLEQMLAAAFPESSVSVHQTSA</sequence>